<dbReference type="InterPro" id="IPR002347">
    <property type="entry name" value="SDR_fam"/>
</dbReference>
<feature type="region of interest" description="Disordered" evidence="3">
    <location>
        <begin position="18"/>
        <end position="39"/>
    </location>
</feature>
<name>A0ABS0LRA8_9LACT</name>
<keyword evidence="5" id="KW-1185">Reference proteome</keyword>
<dbReference type="Gene3D" id="3.40.50.720">
    <property type="entry name" value="NAD(P)-binding Rossmann-like Domain"/>
    <property type="match status" value="1"/>
</dbReference>
<dbReference type="PRINTS" id="PR00081">
    <property type="entry name" value="GDHRDH"/>
</dbReference>
<accession>A0ABS0LRA8</accession>
<sequence length="297" mass="31984">MSNEKLLDPRDMYYQEKFPEQESQSPAIQKDMTPRPDCGETSYKGKGRLEGRNALITGGDSGIGRAVAIAYAREGANVAIHYLPGEEADAEEVKQLIEEAGQKAKIIPGDFRKEGVASQVFDEAYEALGQIDLLVLNAAQQFAQKDLESLSMQQVKDTFNVNVISMFEMVKTAEKRLPTGASIITTTSVQSFDPSDTLMDYAATNSAVSSLTVSLSTYFAEKGIRVNGVAPGPIWTPLQLDGGQLPGGVTEFGQKSLLGRAGQPVELAPVYVFLASKEASYVTGQIYGITGGQNINL</sequence>
<keyword evidence="2" id="KW-0560">Oxidoreductase</keyword>
<comment type="caution">
    <text evidence="4">The sequence shown here is derived from an EMBL/GenBank/DDBJ whole genome shotgun (WGS) entry which is preliminary data.</text>
</comment>
<dbReference type="Proteomes" id="UP000721415">
    <property type="component" value="Unassembled WGS sequence"/>
</dbReference>
<evidence type="ECO:0000313" key="5">
    <source>
        <dbReference type="Proteomes" id="UP000721415"/>
    </source>
</evidence>
<evidence type="ECO:0000256" key="2">
    <source>
        <dbReference type="ARBA" id="ARBA00023002"/>
    </source>
</evidence>
<dbReference type="PANTHER" id="PTHR48107:SF16">
    <property type="entry name" value="NADPH-DEPENDENT ALDEHYDE REDUCTASE 1, CHLOROPLASTIC"/>
    <property type="match status" value="1"/>
</dbReference>
<gene>
    <name evidence="4" type="ORF">HZY91_07220</name>
</gene>
<reference evidence="4 5" key="1">
    <citation type="submission" date="2020-07" db="EMBL/GenBank/DDBJ databases">
        <title>Facklamia lactis sp. nov., isolated from raw milk.</title>
        <authorList>
            <person name="Doll E.V."/>
            <person name="Huptas C."/>
            <person name="Staib L."/>
            <person name="Wenning M."/>
            <person name="Scherer S."/>
        </authorList>
    </citation>
    <scope>NUCLEOTIDE SEQUENCE [LARGE SCALE GENOMIC DNA]</scope>
    <source>
        <strain evidence="4 5">DSM 111018</strain>
    </source>
</reference>
<dbReference type="SUPFAM" id="SSF51735">
    <property type="entry name" value="NAD(P)-binding Rossmann-fold domains"/>
    <property type="match status" value="1"/>
</dbReference>
<dbReference type="Pfam" id="PF13561">
    <property type="entry name" value="adh_short_C2"/>
    <property type="match status" value="1"/>
</dbReference>
<proteinExistence type="inferred from homology"/>
<evidence type="ECO:0000256" key="1">
    <source>
        <dbReference type="ARBA" id="ARBA00006484"/>
    </source>
</evidence>
<protein>
    <submittedName>
        <fullName evidence="4">SDR family oxidoreductase</fullName>
    </submittedName>
</protein>
<dbReference type="RefSeq" id="WP_197115605.1">
    <property type="nucleotide sequence ID" value="NZ_JACBXQ010000004.1"/>
</dbReference>
<evidence type="ECO:0000313" key="4">
    <source>
        <dbReference type="EMBL" id="MBG9986684.1"/>
    </source>
</evidence>
<dbReference type="PANTHER" id="PTHR48107">
    <property type="entry name" value="NADPH-DEPENDENT ALDEHYDE REDUCTASE-LIKE PROTEIN, CHLOROPLASTIC-RELATED"/>
    <property type="match status" value="1"/>
</dbReference>
<dbReference type="InterPro" id="IPR036291">
    <property type="entry name" value="NAD(P)-bd_dom_sf"/>
</dbReference>
<organism evidence="4 5">
    <name type="scientific">Facklamia lactis</name>
    <dbReference type="NCBI Taxonomy" id="2749967"/>
    <lineage>
        <taxon>Bacteria</taxon>
        <taxon>Bacillati</taxon>
        <taxon>Bacillota</taxon>
        <taxon>Bacilli</taxon>
        <taxon>Lactobacillales</taxon>
        <taxon>Aerococcaceae</taxon>
        <taxon>Facklamia</taxon>
    </lineage>
</organism>
<comment type="similarity">
    <text evidence="1">Belongs to the short-chain dehydrogenases/reductases (SDR) family.</text>
</comment>
<evidence type="ECO:0000256" key="3">
    <source>
        <dbReference type="SAM" id="MobiDB-lite"/>
    </source>
</evidence>
<dbReference type="EMBL" id="JACBXQ010000004">
    <property type="protein sequence ID" value="MBG9986684.1"/>
    <property type="molecule type" value="Genomic_DNA"/>
</dbReference>